<dbReference type="AlphaFoldDB" id="A0A843YZ21"/>
<dbReference type="RefSeq" id="WP_153235366.1">
    <property type="nucleotide sequence ID" value="NZ_WINI01000007.1"/>
</dbReference>
<dbReference type="Proteomes" id="UP000451565">
    <property type="component" value="Unassembled WGS sequence"/>
</dbReference>
<evidence type="ECO:0000259" key="3">
    <source>
        <dbReference type="Pfam" id="PF09832"/>
    </source>
</evidence>
<evidence type="ECO:0000313" key="4">
    <source>
        <dbReference type="EMBL" id="MQR01776.1"/>
    </source>
</evidence>
<name>A0A843YZ21_9BURK</name>
<feature type="signal peptide" evidence="2">
    <location>
        <begin position="1"/>
        <end position="22"/>
    </location>
</feature>
<feature type="chain" id="PRO_5032411396" evidence="2">
    <location>
        <begin position="23"/>
        <end position="191"/>
    </location>
</feature>
<evidence type="ECO:0000256" key="1">
    <source>
        <dbReference type="SAM" id="Coils"/>
    </source>
</evidence>
<organism evidence="4 5">
    <name type="scientific">Glaciimonas soli</name>
    <dbReference type="NCBI Taxonomy" id="2590999"/>
    <lineage>
        <taxon>Bacteria</taxon>
        <taxon>Pseudomonadati</taxon>
        <taxon>Pseudomonadota</taxon>
        <taxon>Betaproteobacteria</taxon>
        <taxon>Burkholderiales</taxon>
        <taxon>Oxalobacteraceae</taxon>
        <taxon>Glaciimonas</taxon>
    </lineage>
</organism>
<dbReference type="Pfam" id="PF09832">
    <property type="entry name" value="DUF2059"/>
    <property type="match status" value="1"/>
</dbReference>
<dbReference type="OrthoDB" id="8589964at2"/>
<feature type="domain" description="DUF2059" evidence="3">
    <location>
        <begin position="121"/>
        <end position="177"/>
    </location>
</feature>
<evidence type="ECO:0000256" key="2">
    <source>
        <dbReference type="SAM" id="SignalP"/>
    </source>
</evidence>
<evidence type="ECO:0000313" key="5">
    <source>
        <dbReference type="Proteomes" id="UP000451565"/>
    </source>
</evidence>
<comment type="caution">
    <text evidence="4">The sequence shown here is derived from an EMBL/GenBank/DDBJ whole genome shotgun (WGS) entry which is preliminary data.</text>
</comment>
<sequence>MKKIAISIVTTFALILSVPGFAQTPATTSVTSAAAPIDPATAQAVRNLLEVMKFKQLMANTFSQAIKTMPETMRKMSIEQINGNAKLTLTQKQAELAKAEKTIPEVTDKLNALFNDPAMYDEMAQAMIPLYARHFSADEIDQITAFYKTGVGAKMLTIMPQLTSESMQISQQIMMPRINKLIASYAQSTGK</sequence>
<accession>A0A843YZ21</accession>
<dbReference type="EMBL" id="WINI01000007">
    <property type="protein sequence ID" value="MQR01776.1"/>
    <property type="molecule type" value="Genomic_DNA"/>
</dbReference>
<keyword evidence="1" id="KW-0175">Coiled coil</keyword>
<proteinExistence type="predicted"/>
<reference evidence="4 5" key="1">
    <citation type="submission" date="2019-10" db="EMBL/GenBank/DDBJ databases">
        <title>Glaciimonas soli sp. nov., a psychrophilic bacterium isolated from the forest soil of a high elevation mountain in Taiwan.</title>
        <authorList>
            <person name="Wang L.-T."/>
            <person name="Shieh W.Y."/>
        </authorList>
    </citation>
    <scope>NUCLEOTIDE SEQUENCE [LARGE SCALE GENOMIC DNA]</scope>
    <source>
        <strain evidence="4 5">GS1</strain>
    </source>
</reference>
<protein>
    <submittedName>
        <fullName evidence="4">DUF2059 domain-containing protein</fullName>
    </submittedName>
</protein>
<keyword evidence="2" id="KW-0732">Signal</keyword>
<gene>
    <name evidence="4" type="ORF">GEV47_13940</name>
</gene>
<keyword evidence="5" id="KW-1185">Reference proteome</keyword>
<dbReference type="InterPro" id="IPR018637">
    <property type="entry name" value="DUF2059"/>
</dbReference>
<feature type="coiled-coil region" evidence="1">
    <location>
        <begin position="82"/>
        <end position="109"/>
    </location>
</feature>